<evidence type="ECO:0000313" key="2">
    <source>
        <dbReference type="EMBL" id="KAJ6437176.1"/>
    </source>
</evidence>
<dbReference type="AlphaFoldDB" id="A0AB34FED7"/>
<reference evidence="2" key="1">
    <citation type="submission" date="2023-01" db="EMBL/GenBank/DDBJ databases">
        <title>The growth and conidiation of Purpureocillium lavendulum are regulated by nitrogen source and histone H3K14 acetylation.</title>
        <authorList>
            <person name="Tang P."/>
            <person name="Han J."/>
            <person name="Zhang C."/>
            <person name="Tang P."/>
            <person name="Qi F."/>
            <person name="Zhang K."/>
            <person name="Liang L."/>
        </authorList>
    </citation>
    <scope>NUCLEOTIDE SEQUENCE</scope>
    <source>
        <strain evidence="2">YMF1.00683</strain>
    </source>
</reference>
<dbReference type="Proteomes" id="UP001163105">
    <property type="component" value="Unassembled WGS sequence"/>
</dbReference>
<evidence type="ECO:0000313" key="3">
    <source>
        <dbReference type="Proteomes" id="UP001163105"/>
    </source>
</evidence>
<gene>
    <name evidence="2" type="ORF">O9K51_10146</name>
</gene>
<keyword evidence="3" id="KW-1185">Reference proteome</keyword>
<comment type="caution">
    <text evidence="2">The sequence shown here is derived from an EMBL/GenBank/DDBJ whole genome shotgun (WGS) entry which is preliminary data.</text>
</comment>
<name>A0AB34FED7_9HYPO</name>
<sequence>MDDAPGWSTSSDEGENSMSDDDYDDDDMEDETQSIWPRATGTEAAAPPTSWFGDGDNGWGADVGLQPAQSASPGSLDHSHLEISPVIDDKVNFLTTECQEHLQRLNDLVEAQTRASNAYLSDVKRLWKIMFRLQRRINMHEASSSRGAARKG</sequence>
<accession>A0AB34FED7</accession>
<protein>
    <submittedName>
        <fullName evidence="2">Uncharacterized protein</fullName>
    </submittedName>
</protein>
<evidence type="ECO:0000256" key="1">
    <source>
        <dbReference type="SAM" id="MobiDB-lite"/>
    </source>
</evidence>
<proteinExistence type="predicted"/>
<organism evidence="2 3">
    <name type="scientific">Purpureocillium lavendulum</name>
    <dbReference type="NCBI Taxonomy" id="1247861"/>
    <lineage>
        <taxon>Eukaryota</taxon>
        <taxon>Fungi</taxon>
        <taxon>Dikarya</taxon>
        <taxon>Ascomycota</taxon>
        <taxon>Pezizomycotina</taxon>
        <taxon>Sordariomycetes</taxon>
        <taxon>Hypocreomycetidae</taxon>
        <taxon>Hypocreales</taxon>
        <taxon>Ophiocordycipitaceae</taxon>
        <taxon>Purpureocillium</taxon>
    </lineage>
</organism>
<feature type="region of interest" description="Disordered" evidence="1">
    <location>
        <begin position="1"/>
        <end position="79"/>
    </location>
</feature>
<feature type="compositionally biased region" description="Acidic residues" evidence="1">
    <location>
        <begin position="12"/>
        <end position="32"/>
    </location>
</feature>
<dbReference type="EMBL" id="JAQHRD010000013">
    <property type="protein sequence ID" value="KAJ6437176.1"/>
    <property type="molecule type" value="Genomic_DNA"/>
</dbReference>